<dbReference type="AlphaFoldDB" id="A0A2T3ZJI5"/>
<dbReference type="Proteomes" id="UP000240493">
    <property type="component" value="Unassembled WGS sequence"/>
</dbReference>
<keyword evidence="3" id="KW-1185">Reference proteome</keyword>
<keyword evidence="1" id="KW-0812">Transmembrane</keyword>
<proteinExistence type="predicted"/>
<dbReference type="EMBL" id="KZ679257">
    <property type="protein sequence ID" value="PTB44974.1"/>
    <property type="molecule type" value="Genomic_DNA"/>
</dbReference>
<reference evidence="2 3" key="1">
    <citation type="submission" date="2016-07" db="EMBL/GenBank/DDBJ databases">
        <title>Multiple horizontal gene transfer events from other fungi enriched the ability of initially mycotrophic Trichoderma (Ascomycota) to feed on dead plant biomass.</title>
        <authorList>
            <consortium name="DOE Joint Genome Institute"/>
            <person name="Aerts A."/>
            <person name="Atanasova L."/>
            <person name="Chenthamara K."/>
            <person name="Zhang J."/>
            <person name="Grujic M."/>
            <person name="Henrissat B."/>
            <person name="Kuo A."/>
            <person name="Salamov A."/>
            <person name="Lipzen A."/>
            <person name="Labutti K."/>
            <person name="Barry K."/>
            <person name="Miao Y."/>
            <person name="Rahimi M.J."/>
            <person name="Shen Q."/>
            <person name="Grigoriev I.V."/>
            <person name="Kubicek C.P."/>
            <person name="Druzhinina I.S."/>
        </authorList>
    </citation>
    <scope>NUCLEOTIDE SEQUENCE [LARGE SCALE GENOMIC DNA]</scope>
    <source>
        <strain evidence="2 3">CBS 433.97</strain>
    </source>
</reference>
<keyword evidence="1" id="KW-1133">Transmembrane helix</keyword>
<name>A0A2T3ZJI5_TRIA4</name>
<protein>
    <submittedName>
        <fullName evidence="2">Uncharacterized protein</fullName>
    </submittedName>
</protein>
<keyword evidence="1" id="KW-0472">Membrane</keyword>
<evidence type="ECO:0000313" key="3">
    <source>
        <dbReference type="Proteomes" id="UP000240493"/>
    </source>
</evidence>
<evidence type="ECO:0000256" key="1">
    <source>
        <dbReference type="SAM" id="Phobius"/>
    </source>
</evidence>
<accession>A0A2T3ZJI5</accession>
<gene>
    <name evidence="2" type="ORF">M441DRAFT_302789</name>
</gene>
<organism evidence="2 3">
    <name type="scientific">Trichoderma asperellum (strain ATCC 204424 / CBS 433.97 / NBRC 101777)</name>
    <dbReference type="NCBI Taxonomy" id="1042311"/>
    <lineage>
        <taxon>Eukaryota</taxon>
        <taxon>Fungi</taxon>
        <taxon>Dikarya</taxon>
        <taxon>Ascomycota</taxon>
        <taxon>Pezizomycotina</taxon>
        <taxon>Sordariomycetes</taxon>
        <taxon>Hypocreomycetidae</taxon>
        <taxon>Hypocreales</taxon>
        <taxon>Hypocreaceae</taxon>
        <taxon>Trichoderma</taxon>
    </lineage>
</organism>
<sequence>MSRGVPTISTVTCWAAKSRIPGRAAAWWLDLVDGTLNLCLFVLFHLTSYTKRIINGSCIAMLQKLERKNQGELRLSTAALSRHTPFIVSFFSFPH</sequence>
<feature type="transmembrane region" description="Helical" evidence="1">
    <location>
        <begin position="25"/>
        <end position="46"/>
    </location>
</feature>
<evidence type="ECO:0000313" key="2">
    <source>
        <dbReference type="EMBL" id="PTB44974.1"/>
    </source>
</evidence>